<gene>
    <name evidence="5" type="ORF">METZ01_LOCUS55092</name>
</gene>
<feature type="region of interest" description="Disordered" evidence="4">
    <location>
        <begin position="1"/>
        <end position="22"/>
    </location>
</feature>
<dbReference type="Gene3D" id="3.20.20.480">
    <property type="entry name" value="Trimethylamine methyltransferase-like"/>
    <property type="match status" value="1"/>
</dbReference>
<evidence type="ECO:0000256" key="3">
    <source>
        <dbReference type="ARBA" id="ARBA00022679"/>
    </source>
</evidence>
<reference evidence="5" key="1">
    <citation type="submission" date="2018-05" db="EMBL/GenBank/DDBJ databases">
        <authorList>
            <person name="Lanie J.A."/>
            <person name="Ng W.-L."/>
            <person name="Kazmierczak K.M."/>
            <person name="Andrzejewski T.M."/>
            <person name="Davidsen T.M."/>
            <person name="Wayne K.J."/>
            <person name="Tettelin H."/>
            <person name="Glass J.I."/>
            <person name="Rusch D."/>
            <person name="Podicherti R."/>
            <person name="Tsui H.-C.T."/>
            <person name="Winkler M.E."/>
        </authorList>
    </citation>
    <scope>NUCLEOTIDE SEQUENCE</scope>
</reference>
<dbReference type="AlphaFoldDB" id="A0A381SG22"/>
<dbReference type="PIRSF" id="PIRSF037567">
    <property type="entry name" value="MTTB_MeTrfase"/>
    <property type="match status" value="1"/>
</dbReference>
<keyword evidence="3" id="KW-0808">Transferase</keyword>
<sequence length="513" mass="57072">VSSINKKRRGGGRSAKIADRKTSEQIDPPRFLLRKIPCYELLSEEELVRIEDHADWILKEVGVEFWDDEESLKLFKDAGATVKGNRVCFDKGHALELCKTAPREFEMHARNHKRSTIFGGNRLIFGPAYGPPFVYDLKKGRRQGTMEDFINLVKLAHMTPWLHHTSGTVCEPVDVAVNKRHLDMVYAHLIYSDKPFMGSVTAPERAEDSIEMARIVFGEERLESGCVIQGNINVNSPLVYDKTMTGALKTYARANQGVVITPFILGGAMSPVTMPAAVAQAHAETMVGVALTQLIRPGSSAVYGNFLTTMDLKSGAPTFGTPESSLATLAVGQMARRLGLPFRAGGHYTASKVTDAQAMQESADSMLPAFLAGANFIHQAAGWLEGGLVFGYEKFILDSERLGILHRMGDGMVINDNSLAFSAYRENSPGENFLGTEHTSENFENANFRSEMADNNSFEQWSEDGSKNAEERAYEKWNKMLVEYEQPPIDSAIDEELKDFIQQKKDSMDDEWY</sequence>
<protein>
    <recommendedName>
        <fullName evidence="6">Trimethylamine methyltransferase</fullName>
    </recommendedName>
</protein>
<dbReference type="GO" id="GO:0032259">
    <property type="term" value="P:methylation"/>
    <property type="evidence" value="ECO:0007669"/>
    <property type="project" value="UniProtKB-KW"/>
</dbReference>
<accession>A0A381SG22</accession>
<evidence type="ECO:0000256" key="1">
    <source>
        <dbReference type="ARBA" id="ARBA00007137"/>
    </source>
</evidence>
<evidence type="ECO:0000313" key="5">
    <source>
        <dbReference type="EMBL" id="SVA02238.1"/>
    </source>
</evidence>
<dbReference type="Pfam" id="PF06253">
    <property type="entry name" value="MTTB"/>
    <property type="match status" value="1"/>
</dbReference>
<dbReference type="GO" id="GO:0008168">
    <property type="term" value="F:methyltransferase activity"/>
    <property type="evidence" value="ECO:0007669"/>
    <property type="project" value="UniProtKB-KW"/>
</dbReference>
<organism evidence="5">
    <name type="scientific">marine metagenome</name>
    <dbReference type="NCBI Taxonomy" id="408172"/>
    <lineage>
        <taxon>unclassified sequences</taxon>
        <taxon>metagenomes</taxon>
        <taxon>ecological metagenomes</taxon>
    </lineage>
</organism>
<dbReference type="InterPro" id="IPR038601">
    <property type="entry name" value="MttB-like_sf"/>
</dbReference>
<feature type="compositionally biased region" description="Basic residues" evidence="4">
    <location>
        <begin position="1"/>
        <end position="11"/>
    </location>
</feature>
<name>A0A381SG22_9ZZZZ</name>
<proteinExistence type="inferred from homology"/>
<dbReference type="EMBL" id="UINC01002985">
    <property type="protein sequence ID" value="SVA02238.1"/>
    <property type="molecule type" value="Genomic_DNA"/>
</dbReference>
<evidence type="ECO:0000256" key="4">
    <source>
        <dbReference type="SAM" id="MobiDB-lite"/>
    </source>
</evidence>
<evidence type="ECO:0008006" key="6">
    <source>
        <dbReference type="Google" id="ProtNLM"/>
    </source>
</evidence>
<feature type="non-terminal residue" evidence="5">
    <location>
        <position position="1"/>
    </location>
</feature>
<keyword evidence="2" id="KW-0489">Methyltransferase</keyword>
<comment type="similarity">
    <text evidence="1">Belongs to the trimethylamine methyltransferase family.</text>
</comment>
<dbReference type="InterPro" id="IPR010426">
    <property type="entry name" value="MTTB_MeTrfase"/>
</dbReference>
<dbReference type="GO" id="GO:0015948">
    <property type="term" value="P:methanogenesis"/>
    <property type="evidence" value="ECO:0007669"/>
    <property type="project" value="InterPro"/>
</dbReference>
<evidence type="ECO:0000256" key="2">
    <source>
        <dbReference type="ARBA" id="ARBA00022603"/>
    </source>
</evidence>